<feature type="binding site" evidence="8">
    <location>
        <position position="312"/>
    </location>
    <ligand>
        <name>FAD</name>
        <dbReference type="ChEBI" id="CHEBI:57692"/>
    </ligand>
</feature>
<dbReference type="SMART" id="SM00893">
    <property type="entry name" value="ETF"/>
    <property type="match status" value="1"/>
</dbReference>
<dbReference type="EMBL" id="MCFL01000026">
    <property type="protein sequence ID" value="ORZ34746.1"/>
    <property type="molecule type" value="Genomic_DNA"/>
</dbReference>
<feature type="binding site" evidence="8">
    <location>
        <begin position="291"/>
        <end position="298"/>
    </location>
    <ligand>
        <name>FAD</name>
        <dbReference type="ChEBI" id="CHEBI:57692"/>
    </ligand>
</feature>
<dbReference type="Gene3D" id="3.40.50.1220">
    <property type="entry name" value="TPP-binding domain"/>
    <property type="match status" value="1"/>
</dbReference>
<comment type="cofactor">
    <cofactor evidence="7 8">
        <name>FAD</name>
        <dbReference type="ChEBI" id="CHEBI:57692"/>
    </cofactor>
    <text evidence="7 8">Binds 1 FAD per dimer.</text>
</comment>
<evidence type="ECO:0000256" key="7">
    <source>
        <dbReference type="PIRNR" id="PIRNR000089"/>
    </source>
</evidence>
<dbReference type="STRING" id="765915.A0A1Y2HJJ7"/>
<keyword evidence="4 7" id="KW-0285">Flavoprotein</keyword>
<keyword evidence="5 7" id="KW-0274">FAD</keyword>
<dbReference type="InterPro" id="IPR014729">
    <property type="entry name" value="Rossmann-like_a/b/a_fold"/>
</dbReference>
<dbReference type="SUPFAM" id="SSF52402">
    <property type="entry name" value="Adenine nucleotide alpha hydrolases-like"/>
    <property type="match status" value="1"/>
</dbReference>
<dbReference type="OrthoDB" id="1715808at2759"/>
<dbReference type="InterPro" id="IPR014731">
    <property type="entry name" value="ETF_asu_C"/>
</dbReference>
<dbReference type="Pfam" id="PF01012">
    <property type="entry name" value="ETF"/>
    <property type="match status" value="1"/>
</dbReference>
<evidence type="ECO:0000256" key="1">
    <source>
        <dbReference type="ARBA" id="ARBA00004305"/>
    </source>
</evidence>
<comment type="subunit">
    <text evidence="3 7">Heterodimer of an alpha and a beta subunit.</text>
</comment>
<dbReference type="InterPro" id="IPR029035">
    <property type="entry name" value="DHS-like_NAD/FAD-binding_dom"/>
</dbReference>
<dbReference type="SUPFAM" id="SSF52467">
    <property type="entry name" value="DHS-like NAD/FAD-binding domain"/>
    <property type="match status" value="1"/>
</dbReference>
<dbReference type="Gene3D" id="3.40.50.620">
    <property type="entry name" value="HUPs"/>
    <property type="match status" value="1"/>
</dbReference>
<feature type="binding site" evidence="8">
    <location>
        <begin position="274"/>
        <end position="278"/>
    </location>
    <ligand>
        <name>FAD</name>
        <dbReference type="ChEBI" id="CHEBI:57692"/>
    </ligand>
</feature>
<evidence type="ECO:0000256" key="5">
    <source>
        <dbReference type="ARBA" id="ARBA00022827"/>
    </source>
</evidence>
<name>A0A1Y2HJJ7_9FUNG</name>
<comment type="subcellular location">
    <subcellularLocation>
        <location evidence="1 7">Mitochondrion matrix</location>
    </subcellularLocation>
</comment>
<dbReference type="Pfam" id="PF00766">
    <property type="entry name" value="ETF_alpha"/>
    <property type="match status" value="1"/>
</dbReference>
<dbReference type="InterPro" id="IPR001308">
    <property type="entry name" value="ETF_a/FixB"/>
</dbReference>
<keyword evidence="7" id="KW-0496">Mitochondrion</keyword>
<feature type="domain" description="Electron transfer flavoprotein alpha/beta-subunit N-terminal" evidence="9">
    <location>
        <begin position="28"/>
        <end position="215"/>
    </location>
</feature>
<dbReference type="AlphaFoldDB" id="A0A1Y2HJJ7"/>
<evidence type="ECO:0000313" key="10">
    <source>
        <dbReference type="EMBL" id="ORZ34746.1"/>
    </source>
</evidence>
<keyword evidence="7" id="KW-0249">Electron transport</keyword>
<dbReference type="GO" id="GO:0033539">
    <property type="term" value="P:fatty acid beta-oxidation using acyl-CoA dehydrogenase"/>
    <property type="evidence" value="ECO:0007669"/>
    <property type="project" value="TreeGrafter"/>
</dbReference>
<dbReference type="Proteomes" id="UP000193411">
    <property type="component" value="Unassembled WGS sequence"/>
</dbReference>
<evidence type="ECO:0000256" key="2">
    <source>
        <dbReference type="ARBA" id="ARBA00005817"/>
    </source>
</evidence>
<accession>A0A1Y2HJJ7</accession>
<keyword evidence="11" id="KW-1185">Reference proteome</keyword>
<comment type="similarity">
    <text evidence="2 7">Belongs to the ETF alpha-subunit/FixB family.</text>
</comment>
<sequence>MFAATRSVSAAAKLAQAARLASARFNSTLVLVDPSTGALPAGTLNAVSAATQLGHPITFVVPAASQAAAQPLIDNLQPLAPAKILVAANDALAAHPTTPELIAPLVADAAKAAGATHVVGTTSAFAKDVLPRVAALLDVQAVSDVTGVVDKDTFTRPIYAGNAIATVKSKDAIKVLTVRPTAFAPAAPGSPAGAPVEVVAGATAPGAASEFVKEELVKSDRPTLDAAKVVIAGGRALKSADNFKILYDLADKLGGTVGASRAAVDAGYADNSLQIGQTGKVVAPQLYIGCGISGAIQHLAGMKDSKVIVAINKDAEAPIFQVADYGLEADLFEAVPEMTNKL</sequence>
<evidence type="ECO:0000256" key="4">
    <source>
        <dbReference type="ARBA" id="ARBA00022630"/>
    </source>
</evidence>
<dbReference type="InterPro" id="IPR014730">
    <property type="entry name" value="ETF_a/b_N"/>
</dbReference>
<dbReference type="PANTHER" id="PTHR43153">
    <property type="entry name" value="ELECTRON TRANSFER FLAVOPROTEIN ALPHA"/>
    <property type="match status" value="1"/>
</dbReference>
<evidence type="ECO:0000256" key="8">
    <source>
        <dbReference type="PIRSR" id="PIRSR000089-1"/>
    </source>
</evidence>
<gene>
    <name evidence="10" type="ORF">BCR44DRAFT_132001</name>
</gene>
<evidence type="ECO:0000313" key="11">
    <source>
        <dbReference type="Proteomes" id="UP000193411"/>
    </source>
</evidence>
<dbReference type="PIRSF" id="PIRSF000089">
    <property type="entry name" value="Electra_flavoP_a"/>
    <property type="match status" value="1"/>
</dbReference>
<evidence type="ECO:0000256" key="3">
    <source>
        <dbReference type="ARBA" id="ARBA00011355"/>
    </source>
</evidence>
<evidence type="ECO:0000256" key="6">
    <source>
        <dbReference type="ARBA" id="ARBA00025416"/>
    </source>
</evidence>
<keyword evidence="7" id="KW-0813">Transport</keyword>
<feature type="binding site" evidence="8">
    <location>
        <begin position="260"/>
        <end position="261"/>
    </location>
    <ligand>
        <name>FAD</name>
        <dbReference type="ChEBI" id="CHEBI:57692"/>
    </ligand>
</feature>
<protein>
    <recommendedName>
        <fullName evidence="7">Probable electron transfer flavoprotein subunit alpha</fullName>
    </recommendedName>
</protein>
<organism evidence="10 11">
    <name type="scientific">Catenaria anguillulae PL171</name>
    <dbReference type="NCBI Taxonomy" id="765915"/>
    <lineage>
        <taxon>Eukaryota</taxon>
        <taxon>Fungi</taxon>
        <taxon>Fungi incertae sedis</taxon>
        <taxon>Blastocladiomycota</taxon>
        <taxon>Blastocladiomycetes</taxon>
        <taxon>Blastocladiales</taxon>
        <taxon>Catenariaceae</taxon>
        <taxon>Catenaria</taxon>
    </lineage>
</organism>
<feature type="binding site" evidence="8">
    <location>
        <position position="235"/>
    </location>
    <ligand>
        <name>FAD</name>
        <dbReference type="ChEBI" id="CHEBI:57692"/>
    </ligand>
</feature>
<dbReference type="FunFam" id="3.40.50.1220:FF:000001">
    <property type="entry name" value="Electron transfer flavoprotein, alpha subunit"/>
    <property type="match status" value="1"/>
</dbReference>
<dbReference type="GO" id="GO:0009055">
    <property type="term" value="F:electron transfer activity"/>
    <property type="evidence" value="ECO:0007669"/>
    <property type="project" value="InterPro"/>
</dbReference>
<dbReference type="CDD" id="cd01715">
    <property type="entry name" value="ETF_alpha"/>
    <property type="match status" value="1"/>
</dbReference>
<dbReference type="InterPro" id="IPR033947">
    <property type="entry name" value="ETF_alpha_N"/>
</dbReference>
<comment type="caution">
    <text evidence="10">The sequence shown here is derived from an EMBL/GenBank/DDBJ whole genome shotgun (WGS) entry which is preliminary data.</text>
</comment>
<dbReference type="GO" id="GO:0050660">
    <property type="term" value="F:flavin adenine dinucleotide binding"/>
    <property type="evidence" value="ECO:0007669"/>
    <property type="project" value="InterPro"/>
</dbReference>
<reference evidence="10 11" key="1">
    <citation type="submission" date="2016-07" db="EMBL/GenBank/DDBJ databases">
        <title>Pervasive Adenine N6-methylation of Active Genes in Fungi.</title>
        <authorList>
            <consortium name="DOE Joint Genome Institute"/>
            <person name="Mondo S.J."/>
            <person name="Dannebaum R.O."/>
            <person name="Kuo R.C."/>
            <person name="Labutti K."/>
            <person name="Haridas S."/>
            <person name="Kuo A."/>
            <person name="Salamov A."/>
            <person name="Ahrendt S.R."/>
            <person name="Lipzen A."/>
            <person name="Sullivan W."/>
            <person name="Andreopoulos W.B."/>
            <person name="Clum A."/>
            <person name="Lindquist E."/>
            <person name="Daum C."/>
            <person name="Ramamoorthy G.K."/>
            <person name="Gryganskyi A."/>
            <person name="Culley D."/>
            <person name="Magnuson J.K."/>
            <person name="James T.Y."/>
            <person name="O'Malley M.A."/>
            <person name="Stajich J.E."/>
            <person name="Spatafora J.W."/>
            <person name="Visel A."/>
            <person name="Grigoriev I.V."/>
        </authorList>
    </citation>
    <scope>NUCLEOTIDE SEQUENCE [LARGE SCALE GENOMIC DNA]</scope>
    <source>
        <strain evidence="10 11">PL171</strain>
    </source>
</reference>
<comment type="function">
    <text evidence="6 7">The electron transfer flavoprotein serves as a specific electron acceptor for several dehydrogenases, including five acyl-CoA dehydrogenases, glutaryl-CoA and sarcosine dehydrogenase. It transfers the electrons to the main mitochondrial respiratory chain via ETF-ubiquinone oxidoreductase (ETF dehydrogenase).</text>
</comment>
<proteinExistence type="inferred from homology"/>
<dbReference type="GO" id="GO:0005759">
    <property type="term" value="C:mitochondrial matrix"/>
    <property type="evidence" value="ECO:0007669"/>
    <property type="project" value="UniProtKB-SubCell"/>
</dbReference>
<evidence type="ECO:0000259" key="9">
    <source>
        <dbReference type="SMART" id="SM00893"/>
    </source>
</evidence>
<dbReference type="PANTHER" id="PTHR43153:SF1">
    <property type="entry name" value="ELECTRON TRANSFER FLAVOPROTEIN SUBUNIT ALPHA, MITOCHONDRIAL"/>
    <property type="match status" value="1"/>
</dbReference>